<evidence type="ECO:0000256" key="3">
    <source>
        <dbReference type="ARBA" id="ARBA00022840"/>
    </source>
</evidence>
<evidence type="ECO:0000256" key="5">
    <source>
        <dbReference type="ARBA" id="ARBA00023146"/>
    </source>
</evidence>
<keyword evidence="8" id="KW-1185">Reference proteome</keyword>
<keyword evidence="3 6" id="KW-0067">ATP-binding</keyword>
<name>A0ABZ2SSH9_9ENTE</name>
<dbReference type="InterPro" id="IPR014729">
    <property type="entry name" value="Rossmann-like_a/b/a_fold"/>
</dbReference>
<keyword evidence="5 6" id="KW-0030">Aminoacyl-tRNA synthetase</keyword>
<evidence type="ECO:0000256" key="2">
    <source>
        <dbReference type="ARBA" id="ARBA00022741"/>
    </source>
</evidence>
<dbReference type="RefSeq" id="WP_243430424.1">
    <property type="nucleotide sequence ID" value="NZ_CP147251.1"/>
</dbReference>
<evidence type="ECO:0000256" key="6">
    <source>
        <dbReference type="RuleBase" id="RU363036"/>
    </source>
</evidence>
<evidence type="ECO:0000313" key="7">
    <source>
        <dbReference type="EMBL" id="WYJ77391.1"/>
    </source>
</evidence>
<dbReference type="EMBL" id="CP147251">
    <property type="protein sequence ID" value="WYJ77391.1"/>
    <property type="molecule type" value="Genomic_DNA"/>
</dbReference>
<accession>A0ABZ2SSH9</accession>
<keyword evidence="2 6" id="KW-0547">Nucleotide-binding</keyword>
<reference evidence="7 8" key="2">
    <citation type="submission" date="2024-03" db="EMBL/GenBank/DDBJ databases">
        <title>The Genome Sequence of Enterococcus sp. DIV2402.</title>
        <authorList>
            <consortium name="The Broad Institute Genomics Platform"/>
            <consortium name="The Broad Institute Microbial Omics Core"/>
            <consortium name="The Broad Institute Genomic Center for Infectious Diseases"/>
            <person name="Earl A."/>
            <person name="Manson A."/>
            <person name="Gilmore M."/>
            <person name="Schwartman J."/>
            <person name="Shea T."/>
            <person name="Abouelleil A."/>
            <person name="Cao P."/>
            <person name="Chapman S."/>
            <person name="Cusick C."/>
            <person name="Young S."/>
            <person name="Neafsey D."/>
            <person name="Nusbaum C."/>
            <person name="Birren B."/>
        </authorList>
    </citation>
    <scope>NUCLEOTIDE SEQUENCE [LARGE SCALE GENOMIC DNA]</scope>
    <source>
        <strain evidence="7 8">DIV2402</strain>
    </source>
</reference>
<dbReference type="Pfam" id="PF00579">
    <property type="entry name" value="tRNA-synt_1b"/>
    <property type="match status" value="1"/>
</dbReference>
<reference evidence="7 8" key="1">
    <citation type="submission" date="2021-03" db="EMBL/GenBank/DDBJ databases">
        <authorList>
            <person name="Gilmore M.S."/>
            <person name="Schwartzman J."/>
            <person name="Van Tyne D."/>
            <person name="Martin M."/>
            <person name="Earl A.M."/>
            <person name="Manson A.L."/>
            <person name="Straub T."/>
            <person name="Salamzade R."/>
            <person name="Saavedra J."/>
            <person name="Lebreton F."/>
            <person name="Prichula J."/>
            <person name="Schaufler K."/>
            <person name="Gaca A."/>
            <person name="Sgardioli B."/>
            <person name="Wagenaar J."/>
            <person name="Strong T."/>
        </authorList>
    </citation>
    <scope>NUCLEOTIDE SEQUENCE [LARGE SCALE GENOMIC DNA]</scope>
    <source>
        <strain evidence="7 8">DIV2402</strain>
    </source>
</reference>
<comment type="similarity">
    <text evidence="6">Belongs to the class-I aminoacyl-tRNA synthetase family.</text>
</comment>
<gene>
    <name evidence="7" type="ORF">DOK78_002029</name>
</gene>
<proteinExistence type="inferred from homology"/>
<keyword evidence="4 6" id="KW-0648">Protein biosynthesis</keyword>
<evidence type="ECO:0000256" key="4">
    <source>
        <dbReference type="ARBA" id="ARBA00022917"/>
    </source>
</evidence>
<sequence length="339" mass="39206">MFNEDYYLNVIKEFGYNSFKFNKIDFTLPGINTKSMRNLWLCSYNIDHNFNSKSKVLFTTGIGLSGTPHLGTISQITRAIKLSEYNDVQIVLGDVDAYTGRKSSWESTQLLNSKYRNFIKNMGFKGIVRDQSTFDSNVYVTHSKISKYFSHEIATKSEEDLHELYVSNGKVENDMTFNRKYSLSLMCADFIDPLINDDYDEIVVFLGLDEHKYVQAANKVINSMSNEFPQVKEKNIRAMYSPLISGFNGFPKMSKSFPESSINIEDSMVSIEQKIINDNFLLKDNSTVTIQLMKALGNYTDIEIDNFFHIMESNPNEWRKEKEKFINKLMIIKESWSNV</sequence>
<organism evidence="7 8">
    <name type="scientific">Candidatus Enterococcus lowellii</name>
    <dbReference type="NCBI Taxonomy" id="2230877"/>
    <lineage>
        <taxon>Bacteria</taxon>
        <taxon>Bacillati</taxon>
        <taxon>Bacillota</taxon>
        <taxon>Bacilli</taxon>
        <taxon>Lactobacillales</taxon>
        <taxon>Enterococcaceae</taxon>
        <taxon>Enterococcus</taxon>
    </lineage>
</organism>
<protein>
    <recommendedName>
        <fullName evidence="9">Tryptophan--tRNA ligase</fullName>
    </recommendedName>
</protein>
<dbReference type="Gene3D" id="3.40.50.620">
    <property type="entry name" value="HUPs"/>
    <property type="match status" value="1"/>
</dbReference>
<dbReference type="Proteomes" id="UP000664701">
    <property type="component" value="Chromosome"/>
</dbReference>
<evidence type="ECO:0000256" key="1">
    <source>
        <dbReference type="ARBA" id="ARBA00022598"/>
    </source>
</evidence>
<keyword evidence="1 6" id="KW-0436">Ligase</keyword>
<evidence type="ECO:0000313" key="8">
    <source>
        <dbReference type="Proteomes" id="UP000664701"/>
    </source>
</evidence>
<evidence type="ECO:0008006" key="9">
    <source>
        <dbReference type="Google" id="ProtNLM"/>
    </source>
</evidence>
<dbReference type="InterPro" id="IPR002305">
    <property type="entry name" value="aa-tRNA-synth_Ic"/>
</dbReference>
<dbReference type="SUPFAM" id="SSF52374">
    <property type="entry name" value="Nucleotidylyl transferase"/>
    <property type="match status" value="1"/>
</dbReference>